<dbReference type="PANTHER" id="PTHR36849">
    <property type="entry name" value="CYTOPLASMIC PROTEIN-RELATED"/>
    <property type="match status" value="1"/>
</dbReference>
<accession>A0A1L7CRJ7</accession>
<dbReference type="STRING" id="1437875.CFRA_03260"/>
<dbReference type="InterPro" id="IPR052552">
    <property type="entry name" value="YeaO-like"/>
</dbReference>
<organism evidence="1 2">
    <name type="scientific">Corynebacterium frankenforstense DSM 45800</name>
    <dbReference type="NCBI Taxonomy" id="1437875"/>
    <lineage>
        <taxon>Bacteria</taxon>
        <taxon>Bacillati</taxon>
        <taxon>Actinomycetota</taxon>
        <taxon>Actinomycetes</taxon>
        <taxon>Mycobacteriales</taxon>
        <taxon>Corynebacteriaceae</taxon>
        <taxon>Corynebacterium</taxon>
    </lineage>
</organism>
<reference evidence="1 2" key="1">
    <citation type="submission" date="2014-08" db="EMBL/GenBank/DDBJ databases">
        <title>Complete genome sequence of Corynebacterium frankenforstense ST18(T) (=DSM 45800(T)), isolated from raw cow milk.</title>
        <authorList>
            <person name="Ruckert C."/>
            <person name="Albersmeier A."/>
            <person name="Winkler A."/>
            <person name="Lipski A."/>
            <person name="Kalinowski J."/>
        </authorList>
    </citation>
    <scope>NUCLEOTIDE SEQUENCE [LARGE SCALE GENOMIC DNA]</scope>
    <source>
        <strain evidence="1 2">ST18</strain>
    </source>
</reference>
<keyword evidence="2" id="KW-1185">Reference proteome</keyword>
<dbReference type="EMBL" id="CP009247">
    <property type="protein sequence ID" value="APT88457.1"/>
    <property type="molecule type" value="Genomic_DNA"/>
</dbReference>
<dbReference type="PANTHER" id="PTHR36849:SF1">
    <property type="entry name" value="CYTOPLASMIC PROTEIN"/>
    <property type="match status" value="1"/>
</dbReference>
<dbReference type="KEGG" id="cfk:CFRA_03260"/>
<dbReference type="Pfam" id="PF22752">
    <property type="entry name" value="DUF488-N3i"/>
    <property type="match status" value="1"/>
</dbReference>
<proteinExistence type="predicted"/>
<gene>
    <name evidence="1" type="ORF">CFRA_03260</name>
</gene>
<protein>
    <submittedName>
        <fullName evidence="1">MarR family transcriptional regulator</fullName>
    </submittedName>
</protein>
<name>A0A1L7CRJ7_9CORY</name>
<dbReference type="RefSeq" id="WP_075663436.1">
    <property type="nucleotide sequence ID" value="NZ_CP009247.1"/>
</dbReference>
<dbReference type="Proteomes" id="UP000185434">
    <property type="component" value="Chromosome"/>
</dbReference>
<sequence length="129" mass="14480">MTVHVVKVHDLLDGSAEAPGTTVLVDRIWPRGVAKEDLGHDEWLKAAAPSKGLRTWFDHDPEKFEEFTRRYRAELDAACTDTETQDDARKDVAKLLKLAGSGDVSLLYAAHDREHNHAVVLADWIRDHA</sequence>
<evidence type="ECO:0000313" key="1">
    <source>
        <dbReference type="EMBL" id="APT88457.1"/>
    </source>
</evidence>
<dbReference type="AlphaFoldDB" id="A0A1L7CRJ7"/>
<evidence type="ECO:0000313" key="2">
    <source>
        <dbReference type="Proteomes" id="UP000185434"/>
    </source>
</evidence>
<dbReference type="OrthoDB" id="9790745at2"/>